<dbReference type="InterPro" id="IPR053836">
    <property type="entry name" value="Arc1-like_N"/>
</dbReference>
<keyword evidence="2 3" id="KW-0694">RNA-binding</keyword>
<dbReference type="PANTHER" id="PTHR11586">
    <property type="entry name" value="TRNA-AMINOACYLATION COFACTOR ARC1 FAMILY MEMBER"/>
    <property type="match status" value="1"/>
</dbReference>
<evidence type="ECO:0000313" key="7">
    <source>
        <dbReference type="EMBL" id="CAG8744355.1"/>
    </source>
</evidence>
<evidence type="ECO:0000256" key="2">
    <source>
        <dbReference type="ARBA" id="ARBA00022884"/>
    </source>
</evidence>
<feature type="non-terminal residue" evidence="7">
    <location>
        <position position="275"/>
    </location>
</feature>
<reference evidence="7" key="1">
    <citation type="submission" date="2021-06" db="EMBL/GenBank/DDBJ databases">
        <authorList>
            <person name="Kallberg Y."/>
            <person name="Tangrot J."/>
            <person name="Rosling A."/>
        </authorList>
    </citation>
    <scope>NUCLEOTIDE SEQUENCE</scope>
    <source>
        <strain evidence="7">FL130A</strain>
    </source>
</reference>
<dbReference type="EMBL" id="CAJVPS010036958">
    <property type="protein sequence ID" value="CAG8744355.1"/>
    <property type="molecule type" value="Genomic_DNA"/>
</dbReference>
<sequence>DESNVETSKLTHSDGNSINGSNNLILYLTETHARELTVTTETETGELKKWLEDTTKIDENAAEIAKKIDEHLASRTYLVGNKLSAGDLAVFARIHGYMARLPTQKRFEIPNLTRWFDFIQHTAAVEAGPKAGLNLIEIDLEAPKVAKKVKPINQKSEKKAETSITTATENEPAKDDKADKKPRKEAAEKTPKKSGEKKDSKKGENKSGKQTATAPISMVPSLLDIRVGHIVKVEKHPDADSLYVEQINVGENEPRTVVSGLVNHIPLDQMQDRDV</sequence>
<dbReference type="OrthoDB" id="19141at2759"/>
<dbReference type="Proteomes" id="UP000789508">
    <property type="component" value="Unassembled WGS sequence"/>
</dbReference>
<dbReference type="Gene3D" id="2.40.50.140">
    <property type="entry name" value="Nucleic acid-binding proteins"/>
    <property type="match status" value="1"/>
</dbReference>
<proteinExistence type="predicted"/>
<dbReference type="PROSITE" id="PS50886">
    <property type="entry name" value="TRBD"/>
    <property type="match status" value="1"/>
</dbReference>
<feature type="domain" description="GST C-terminal" evidence="5">
    <location>
        <begin position="1"/>
        <end position="152"/>
    </location>
</feature>
<evidence type="ECO:0000256" key="4">
    <source>
        <dbReference type="SAM" id="MobiDB-lite"/>
    </source>
</evidence>
<dbReference type="InterPro" id="IPR010987">
    <property type="entry name" value="Glutathione-S-Trfase_C-like"/>
</dbReference>
<dbReference type="Pfam" id="PF21972">
    <property type="entry name" value="Arc1p_N_like"/>
    <property type="match status" value="1"/>
</dbReference>
<dbReference type="AlphaFoldDB" id="A0A9N9IN65"/>
<dbReference type="GO" id="GO:0032991">
    <property type="term" value="C:protein-containing complex"/>
    <property type="evidence" value="ECO:0007669"/>
    <property type="project" value="UniProtKB-ARBA"/>
</dbReference>
<dbReference type="Gene3D" id="1.20.1050.130">
    <property type="match status" value="1"/>
</dbReference>
<dbReference type="InterPro" id="IPR036282">
    <property type="entry name" value="Glutathione-S-Trfase_C_sf"/>
</dbReference>
<evidence type="ECO:0000256" key="3">
    <source>
        <dbReference type="PROSITE-ProRule" id="PRU00209"/>
    </source>
</evidence>
<dbReference type="PANTHER" id="PTHR11586:SF33">
    <property type="entry name" value="AMINOACYL TRNA SYNTHASE COMPLEX-INTERACTING MULTIFUNCTIONAL PROTEIN 1"/>
    <property type="match status" value="1"/>
</dbReference>
<evidence type="ECO:0000256" key="1">
    <source>
        <dbReference type="ARBA" id="ARBA00022555"/>
    </source>
</evidence>
<dbReference type="SUPFAM" id="SSF50249">
    <property type="entry name" value="Nucleic acid-binding proteins"/>
    <property type="match status" value="1"/>
</dbReference>
<organism evidence="7 8">
    <name type="scientific">Ambispora leptoticha</name>
    <dbReference type="NCBI Taxonomy" id="144679"/>
    <lineage>
        <taxon>Eukaryota</taxon>
        <taxon>Fungi</taxon>
        <taxon>Fungi incertae sedis</taxon>
        <taxon>Mucoromycota</taxon>
        <taxon>Glomeromycotina</taxon>
        <taxon>Glomeromycetes</taxon>
        <taxon>Archaeosporales</taxon>
        <taxon>Ambisporaceae</taxon>
        <taxon>Ambispora</taxon>
    </lineage>
</organism>
<dbReference type="InterPro" id="IPR002547">
    <property type="entry name" value="tRNA-bd_dom"/>
</dbReference>
<dbReference type="InterPro" id="IPR051270">
    <property type="entry name" value="Tyrosine-tRNA_ligase_regulator"/>
</dbReference>
<comment type="caution">
    <text evidence="7">The sequence shown here is derived from an EMBL/GenBank/DDBJ whole genome shotgun (WGS) entry which is preliminary data.</text>
</comment>
<dbReference type="GO" id="GO:0000049">
    <property type="term" value="F:tRNA binding"/>
    <property type="evidence" value="ECO:0007669"/>
    <property type="project" value="UniProtKB-UniRule"/>
</dbReference>
<keyword evidence="1 3" id="KW-0820">tRNA-binding</keyword>
<dbReference type="CDD" id="cd10289">
    <property type="entry name" value="GST_C_AaRS_like"/>
    <property type="match status" value="1"/>
</dbReference>
<dbReference type="Pfam" id="PF01588">
    <property type="entry name" value="tRNA_bind"/>
    <property type="match status" value="1"/>
</dbReference>
<dbReference type="SUPFAM" id="SSF47616">
    <property type="entry name" value="GST C-terminal domain-like"/>
    <property type="match status" value="1"/>
</dbReference>
<dbReference type="PROSITE" id="PS50405">
    <property type="entry name" value="GST_CTER"/>
    <property type="match status" value="1"/>
</dbReference>
<evidence type="ECO:0000259" key="5">
    <source>
        <dbReference type="PROSITE" id="PS50405"/>
    </source>
</evidence>
<evidence type="ECO:0000259" key="6">
    <source>
        <dbReference type="PROSITE" id="PS50886"/>
    </source>
</evidence>
<evidence type="ECO:0000313" key="8">
    <source>
        <dbReference type="Proteomes" id="UP000789508"/>
    </source>
</evidence>
<keyword evidence="8" id="KW-1185">Reference proteome</keyword>
<feature type="compositionally biased region" description="Basic and acidic residues" evidence="4">
    <location>
        <begin position="171"/>
        <end position="207"/>
    </location>
</feature>
<gene>
    <name evidence="7" type="ORF">ALEPTO_LOCUS13078</name>
</gene>
<dbReference type="InterPro" id="IPR012340">
    <property type="entry name" value="NA-bd_OB-fold"/>
</dbReference>
<accession>A0A9N9IN65</accession>
<protein>
    <submittedName>
        <fullName evidence="7">4018_t:CDS:1</fullName>
    </submittedName>
</protein>
<feature type="domain" description="TRNA-binding" evidence="6">
    <location>
        <begin position="219"/>
        <end position="275"/>
    </location>
</feature>
<feature type="region of interest" description="Disordered" evidence="4">
    <location>
        <begin position="150"/>
        <end position="215"/>
    </location>
</feature>
<feature type="non-terminal residue" evidence="7">
    <location>
        <position position="1"/>
    </location>
</feature>
<name>A0A9N9IN65_9GLOM</name>